<dbReference type="Proteomes" id="UP000828048">
    <property type="component" value="Chromosome 10"/>
</dbReference>
<gene>
    <name evidence="1" type="ORF">Vadar_002200</name>
</gene>
<reference evidence="1 2" key="1">
    <citation type="journal article" date="2021" name="Hortic Res">
        <title>High-quality reference genome and annotation aids understanding of berry development for evergreen blueberry (Vaccinium darrowii).</title>
        <authorList>
            <person name="Yu J."/>
            <person name="Hulse-Kemp A.M."/>
            <person name="Babiker E."/>
            <person name="Staton M."/>
        </authorList>
    </citation>
    <scope>NUCLEOTIDE SEQUENCE [LARGE SCALE GENOMIC DNA]</scope>
    <source>
        <strain evidence="2">cv. NJ 8807/NJ 8810</strain>
        <tissue evidence="1">Young leaf</tissue>
    </source>
</reference>
<accession>A0ACB7XFA0</accession>
<name>A0ACB7XFA0_9ERIC</name>
<protein>
    <submittedName>
        <fullName evidence="1">Uncharacterized protein</fullName>
    </submittedName>
</protein>
<sequence>MIEANVKSYVGGKISYSDYENRCQFSLMELDGIGQNLGFKDYVEYYFKVPSEQGWFKIIQTHDQVMDMLNHSKDNVVDIYIAFPNSLVDDLEEVDVGNWEWETGTFPQSGVTIEDVDMVEGLGDPLEDDLDSNENYEEFDDSDYDLSDEDDRLFEENVDGNMQGSGSRNQSLDPSQMNTFLAEGDNGPYETDNEDYTDSDDGFGSLDEADGEDDQLGRKSCVFKSIKGREEPVFCEGMIFRNRAQLAGAISQHSIMQGKDIRFIKNETRRVRAKCKLYIDPVDGKSKKECPCELFSSDRGKEDGTSLEFHVSMLPGVIVESGGEPEQYVSDWYSKHSYLTSYGNIMHPMNGPDMWEKSDKAPIRPAEYVKPIGRPQSVAKKATTTELAKQLGQLQTPLQRPIVAQEEEDKEGPKEEDKVDAKEEDKEGDKEGEEEWDNECWIWTYF</sequence>
<evidence type="ECO:0000313" key="2">
    <source>
        <dbReference type="Proteomes" id="UP000828048"/>
    </source>
</evidence>
<organism evidence="1 2">
    <name type="scientific">Vaccinium darrowii</name>
    <dbReference type="NCBI Taxonomy" id="229202"/>
    <lineage>
        <taxon>Eukaryota</taxon>
        <taxon>Viridiplantae</taxon>
        <taxon>Streptophyta</taxon>
        <taxon>Embryophyta</taxon>
        <taxon>Tracheophyta</taxon>
        <taxon>Spermatophyta</taxon>
        <taxon>Magnoliopsida</taxon>
        <taxon>eudicotyledons</taxon>
        <taxon>Gunneridae</taxon>
        <taxon>Pentapetalae</taxon>
        <taxon>asterids</taxon>
        <taxon>Ericales</taxon>
        <taxon>Ericaceae</taxon>
        <taxon>Vaccinioideae</taxon>
        <taxon>Vaccinieae</taxon>
        <taxon>Vaccinium</taxon>
    </lineage>
</organism>
<evidence type="ECO:0000313" key="1">
    <source>
        <dbReference type="EMBL" id="KAH7839283.1"/>
    </source>
</evidence>
<dbReference type="EMBL" id="CM037160">
    <property type="protein sequence ID" value="KAH7839283.1"/>
    <property type="molecule type" value="Genomic_DNA"/>
</dbReference>
<comment type="caution">
    <text evidence="1">The sequence shown here is derived from an EMBL/GenBank/DDBJ whole genome shotgun (WGS) entry which is preliminary data.</text>
</comment>
<proteinExistence type="predicted"/>
<keyword evidence="2" id="KW-1185">Reference proteome</keyword>